<dbReference type="AlphaFoldDB" id="A0A081S6F5"/>
<dbReference type="EMBL" id="JNVL01000008">
    <property type="protein sequence ID" value="KER06508.1"/>
    <property type="molecule type" value="Genomic_DNA"/>
</dbReference>
<protein>
    <submittedName>
        <fullName evidence="2">Pyridoxamine 5'-phosphate oxidase-like FMN-binding protein</fullName>
    </submittedName>
</protein>
<dbReference type="InterPro" id="IPR011576">
    <property type="entry name" value="Pyridox_Oxase_N"/>
</dbReference>
<dbReference type="InterPro" id="IPR012349">
    <property type="entry name" value="Split_barrel_FMN-bd"/>
</dbReference>
<dbReference type="Pfam" id="PF01243">
    <property type="entry name" value="PNPOx_N"/>
    <property type="match status" value="1"/>
</dbReference>
<dbReference type="Gene3D" id="2.30.110.10">
    <property type="entry name" value="Electron Transport, Fmn-binding Protein, Chain A"/>
    <property type="match status" value="1"/>
</dbReference>
<dbReference type="PANTHER" id="PTHR40660">
    <property type="entry name" value="5'-PHOSPHATE OXIDASE PUTATIVE DOMAIN-CONTAINING PROTEIN-RELATED"/>
    <property type="match status" value="1"/>
</dbReference>
<accession>A0A081S6F5</accession>
<reference evidence="2 3" key="1">
    <citation type="submission" date="2014-06" db="EMBL/GenBank/DDBJ databases">
        <authorList>
            <person name="Ngugi D.K."/>
            <person name="Blom J."/>
            <person name="Alam I."/>
            <person name="Rashid M."/>
            <person name="Ba Alawi W."/>
            <person name="Zhang G."/>
            <person name="Hikmawan T."/>
            <person name="Guan Y."/>
            <person name="Antunes A."/>
            <person name="Siam R."/>
            <person name="Eldorry H."/>
            <person name="Bajic V."/>
            <person name="Stingl U."/>
        </authorList>
    </citation>
    <scope>NUCLEOTIDE SEQUENCE [LARGE SCALE GENOMIC DNA]</scope>
    <source>
        <strain evidence="2">SCGC AAA799-E16</strain>
    </source>
</reference>
<dbReference type="Proteomes" id="UP000028027">
    <property type="component" value="Unassembled WGS sequence"/>
</dbReference>
<name>A0A081S6F5_9ARCH</name>
<dbReference type="PANTHER" id="PTHR40660:SF1">
    <property type="entry name" value="5'-PHOSPHATE OXIDASE PUTATIVE DOMAIN-CONTAINING PROTEIN-RELATED"/>
    <property type="match status" value="1"/>
</dbReference>
<organism evidence="2 3">
    <name type="scientific">Marine Group I thaumarchaeote SCGC AAA799-E16</name>
    <dbReference type="NCBI Taxonomy" id="1502292"/>
    <lineage>
        <taxon>Archaea</taxon>
        <taxon>Nitrososphaerota</taxon>
        <taxon>Marine Group I</taxon>
    </lineage>
</organism>
<sequence>MVSITSDIKKMINTQKIILVGTSNKHGIPNVSPRSSFYVDNDAIYWYEIFKHKSFQNFTNNNWVSIPVIDYENFSGYQLKGNVKIVDDDKEFFDTKDKIAENLPKEHEQRIRDLISENGVKIIQFKPLVLYSLNPSDFEQEPALLESDVDANKLQEEQISMLDY</sequence>
<dbReference type="SUPFAM" id="SSF50475">
    <property type="entry name" value="FMN-binding split barrel"/>
    <property type="match status" value="1"/>
</dbReference>
<proteinExistence type="predicted"/>
<evidence type="ECO:0000259" key="1">
    <source>
        <dbReference type="Pfam" id="PF01243"/>
    </source>
</evidence>
<keyword evidence="3" id="KW-1185">Reference proteome</keyword>
<feature type="domain" description="Pyridoxamine 5'-phosphate oxidase N-terminal" evidence="1">
    <location>
        <begin position="5"/>
        <end position="107"/>
    </location>
</feature>
<evidence type="ECO:0000313" key="3">
    <source>
        <dbReference type="Proteomes" id="UP000028027"/>
    </source>
</evidence>
<evidence type="ECO:0000313" key="2">
    <source>
        <dbReference type="EMBL" id="KER06508.1"/>
    </source>
</evidence>
<gene>
    <name evidence="2" type="ORF">AAA799E16_00746</name>
</gene>
<comment type="caution">
    <text evidence="2">The sequence shown here is derived from an EMBL/GenBank/DDBJ whole genome shotgun (WGS) entry which is preliminary data.</text>
</comment>